<evidence type="ECO:0000256" key="3">
    <source>
        <dbReference type="ARBA" id="ARBA00022676"/>
    </source>
</evidence>
<dbReference type="Proteomes" id="UP000636709">
    <property type="component" value="Unassembled WGS sequence"/>
</dbReference>
<evidence type="ECO:0000256" key="2">
    <source>
        <dbReference type="ARBA" id="ARBA00010271"/>
    </source>
</evidence>
<dbReference type="AlphaFoldDB" id="A0A835FS79"/>
<dbReference type="InterPro" id="IPR040911">
    <property type="entry name" value="Exostosin_GT47"/>
</dbReference>
<keyword evidence="3" id="KW-0328">Glycosyltransferase</keyword>
<dbReference type="PANTHER" id="PTHR11062">
    <property type="entry name" value="EXOSTOSIN HEPARAN SULFATE GLYCOSYLTRANSFERASE -RELATED"/>
    <property type="match status" value="1"/>
</dbReference>
<dbReference type="Pfam" id="PF03016">
    <property type="entry name" value="Exostosin_GT47"/>
    <property type="match status" value="2"/>
</dbReference>
<evidence type="ECO:0000256" key="6">
    <source>
        <dbReference type="SAM" id="MobiDB-lite"/>
    </source>
</evidence>
<keyword evidence="9" id="KW-1185">Reference proteome</keyword>
<keyword evidence="4" id="KW-0812">Transmembrane</keyword>
<keyword evidence="4" id="KW-0735">Signal-anchor</keyword>
<evidence type="ECO:0000256" key="4">
    <source>
        <dbReference type="ARBA" id="ARBA00022968"/>
    </source>
</evidence>
<feature type="region of interest" description="Disordered" evidence="6">
    <location>
        <begin position="1"/>
        <end position="27"/>
    </location>
</feature>
<keyword evidence="5" id="KW-0333">Golgi apparatus</keyword>
<dbReference type="PANTHER" id="PTHR11062:SF249">
    <property type="entry name" value="OS08G0438600 PROTEIN"/>
    <property type="match status" value="1"/>
</dbReference>
<evidence type="ECO:0000256" key="1">
    <source>
        <dbReference type="ARBA" id="ARBA00004323"/>
    </source>
</evidence>
<evidence type="ECO:0000313" key="9">
    <source>
        <dbReference type="Proteomes" id="UP000636709"/>
    </source>
</evidence>
<feature type="compositionally biased region" description="Polar residues" evidence="6">
    <location>
        <begin position="1"/>
        <end position="16"/>
    </location>
</feature>
<evidence type="ECO:0000259" key="7">
    <source>
        <dbReference type="Pfam" id="PF03016"/>
    </source>
</evidence>
<organism evidence="8 9">
    <name type="scientific">Digitaria exilis</name>
    <dbReference type="NCBI Taxonomy" id="1010633"/>
    <lineage>
        <taxon>Eukaryota</taxon>
        <taxon>Viridiplantae</taxon>
        <taxon>Streptophyta</taxon>
        <taxon>Embryophyta</taxon>
        <taxon>Tracheophyta</taxon>
        <taxon>Spermatophyta</taxon>
        <taxon>Magnoliopsida</taxon>
        <taxon>Liliopsida</taxon>
        <taxon>Poales</taxon>
        <taxon>Poaceae</taxon>
        <taxon>PACMAD clade</taxon>
        <taxon>Panicoideae</taxon>
        <taxon>Panicodae</taxon>
        <taxon>Paniceae</taxon>
        <taxon>Anthephorinae</taxon>
        <taxon>Digitaria</taxon>
    </lineage>
</organism>
<comment type="caution">
    <text evidence="8">The sequence shown here is derived from an EMBL/GenBank/DDBJ whole genome shotgun (WGS) entry which is preliminary data.</text>
</comment>
<dbReference type="EMBL" id="JACEFO010000316">
    <property type="protein sequence ID" value="KAF8775528.1"/>
    <property type="molecule type" value="Genomic_DNA"/>
</dbReference>
<gene>
    <name evidence="8" type="ORF">HU200_004512</name>
</gene>
<feature type="domain" description="Exostosin GT47" evidence="7">
    <location>
        <begin position="290"/>
        <end position="334"/>
    </location>
</feature>
<keyword evidence="3" id="KW-0808">Transferase</keyword>
<accession>A0A835FS79</accession>
<dbReference type="GO" id="GO:0016757">
    <property type="term" value="F:glycosyltransferase activity"/>
    <property type="evidence" value="ECO:0007669"/>
    <property type="project" value="UniProtKB-KW"/>
</dbReference>
<comment type="similarity">
    <text evidence="2">Belongs to the glycosyltransferase 47 family.</text>
</comment>
<name>A0A835FS79_9POAL</name>
<dbReference type="GO" id="GO:0000139">
    <property type="term" value="C:Golgi membrane"/>
    <property type="evidence" value="ECO:0007669"/>
    <property type="project" value="UniProtKB-SubCell"/>
</dbReference>
<proteinExistence type="inferred from homology"/>
<evidence type="ECO:0000256" key="5">
    <source>
        <dbReference type="ARBA" id="ARBA00023034"/>
    </source>
</evidence>
<evidence type="ECO:0000313" key="8">
    <source>
        <dbReference type="EMBL" id="KAF8775528.1"/>
    </source>
</evidence>
<dbReference type="InterPro" id="IPR004263">
    <property type="entry name" value="Exostosin"/>
</dbReference>
<reference evidence="8" key="1">
    <citation type="submission" date="2020-07" db="EMBL/GenBank/DDBJ databases">
        <title>Genome sequence and genetic diversity analysis of an under-domesticated orphan crop, white fonio (Digitaria exilis).</title>
        <authorList>
            <person name="Bennetzen J.L."/>
            <person name="Chen S."/>
            <person name="Ma X."/>
            <person name="Wang X."/>
            <person name="Yssel A.E.J."/>
            <person name="Chaluvadi S.R."/>
            <person name="Johnson M."/>
            <person name="Gangashetty P."/>
            <person name="Hamidou F."/>
            <person name="Sanogo M.D."/>
            <person name="Zwaenepoel A."/>
            <person name="Wallace J."/>
            <person name="Van De Peer Y."/>
            <person name="Van Deynze A."/>
        </authorList>
    </citation>
    <scope>NUCLEOTIDE SEQUENCE</scope>
    <source>
        <tissue evidence="8">Leaves</tissue>
    </source>
</reference>
<feature type="domain" description="Exostosin GT47" evidence="7">
    <location>
        <begin position="38"/>
        <end position="257"/>
    </location>
</feature>
<protein>
    <recommendedName>
        <fullName evidence="7">Exostosin GT47 domain-containing protein</fullName>
    </recommendedName>
</protein>
<comment type="subcellular location">
    <subcellularLocation>
        <location evidence="1">Golgi apparatus membrane</location>
        <topology evidence="1">Single-pass type II membrane protein</topology>
    </subcellularLocation>
</comment>
<dbReference type="OrthoDB" id="1924787at2759"/>
<sequence>MSGAATNLTWPVTREQQPLAGGGRGGERVERCDADAAALRVFVYDLPPEFHFGMLGWDGKGKKKMTWPNVSDPLAVPHYPGGLNLQHSVAYWLTLDILSSSSGAGSDKGDRPCAAVRVTNTSDADVFFVPFFASLSYNRHSKLRRGEKASRNRALQAELVKYLARREEWRRSGGKDHLIVPHHPNSMMQARKPLSAAMLVLSDFGRYSPDVANLKKDVIAPYKHVVRSLAGDESPDFDQRPVLAYFQGAIHRKAREAERDPASHRGDVDVKVLPQHRRRHAVVEQAVRRIVSHCVPVIISDDIELPFEDVLDYSEFCVFVRAADAAKKGFLLRMLRGVSQEEWTRMWRRLKEVARHFEYQFPSRRDDAVQMIWGAVARKMHSVKLQLHKRGRFQRPGAES</sequence>